<keyword evidence="1" id="KW-0548">Nucleotidyltransferase</keyword>
<keyword evidence="2" id="KW-1185">Reference proteome</keyword>
<reference evidence="2" key="1">
    <citation type="submission" date="2016-08" db="EMBL/GenBank/DDBJ databases">
        <authorList>
            <person name="Varghese N."/>
            <person name="Submissions Spin"/>
        </authorList>
    </citation>
    <scope>NUCLEOTIDE SEQUENCE [LARGE SCALE GENOMIC DNA]</scope>
    <source>
        <strain evidence="2">SGD-1123</strain>
    </source>
</reference>
<keyword evidence="1" id="KW-0808">Transferase</keyword>
<protein>
    <submittedName>
        <fullName evidence="1">Streptomycin adenylyltransferase</fullName>
    </submittedName>
</protein>
<evidence type="ECO:0000313" key="2">
    <source>
        <dbReference type="Proteomes" id="UP000181997"/>
    </source>
</evidence>
<dbReference type="EMBL" id="FMAU01000001">
    <property type="protein sequence ID" value="SCB72105.1"/>
    <property type="molecule type" value="Genomic_DNA"/>
</dbReference>
<dbReference type="AlphaFoldDB" id="A0A1C3YPT5"/>
<gene>
    <name evidence="1" type="ORF">GA0061094_0035</name>
</gene>
<dbReference type="GO" id="GO:0016779">
    <property type="term" value="F:nucleotidyltransferase activity"/>
    <property type="evidence" value="ECO:0007669"/>
    <property type="project" value="UniProtKB-KW"/>
</dbReference>
<accession>A0A1C3YPT5</accession>
<dbReference type="Pfam" id="PF04439">
    <property type="entry name" value="Adenyl_transf"/>
    <property type="match status" value="1"/>
</dbReference>
<dbReference type="InterPro" id="IPR007530">
    <property type="entry name" value="Aminoglycoside_adenylylTfrase"/>
</dbReference>
<name>A0A1C3YPT5_9BACI</name>
<organism evidence="1 2">
    <name type="scientific">[Bacillus] enclensis</name>
    <dbReference type="NCBI Taxonomy" id="1402860"/>
    <lineage>
        <taxon>Bacteria</taxon>
        <taxon>Bacillati</taxon>
        <taxon>Bacillota</taxon>
        <taxon>Bacilli</taxon>
        <taxon>Bacillales</taxon>
        <taxon>Bacillaceae</taxon>
        <taxon>Rossellomorea</taxon>
    </lineage>
</organism>
<dbReference type="SUPFAM" id="SSF81301">
    <property type="entry name" value="Nucleotidyltransferase"/>
    <property type="match status" value="1"/>
</dbReference>
<sequence>MFIKVYEYHIQPDKETEYLEIQEKAGEIYSRHIDSHSLHLKSRDDPSKWMEITRYRNEEEYERSIQFINQEEEIQDLFKQFQALLVSEINEIREENFHLVKERGEEVSVERNQEQRDAKLISERDKIKEYIKKDLENDKHILAFFYGGSMARGNHDRYSDLDLRIVVNDEMYEEYRKNKKGRAERWGDVLFYEDFPWAMHTVAHYKNFVKVDAFYYKQEDLRPSLYLKEETQIEYDPNGIVTAVSEQSRDLYYEPSLIEFEVWRSKFFAHMHEVYRRVMRGELYYALHSLDMMRWSVAAGWDMTSGRQPNAPGDWSKYEGERSPFDQREQELLAGWSTGRDPEGILEVMKNIAMEFKDVHSRLSALLGLDEQAEWVEEIVNMVV</sequence>
<proteinExistence type="predicted"/>
<dbReference type="Gene3D" id="3.30.460.10">
    <property type="entry name" value="Beta Polymerase, domain 2"/>
    <property type="match status" value="1"/>
</dbReference>
<evidence type="ECO:0000313" key="1">
    <source>
        <dbReference type="EMBL" id="SCB72105.1"/>
    </source>
</evidence>
<dbReference type="RefSeq" id="WP_244888112.1">
    <property type="nucleotide sequence ID" value="NZ_FMAU01000001.1"/>
</dbReference>
<dbReference type="InterPro" id="IPR043519">
    <property type="entry name" value="NT_sf"/>
</dbReference>
<dbReference type="Proteomes" id="UP000181997">
    <property type="component" value="Unassembled WGS sequence"/>
</dbReference>
<dbReference type="CDD" id="cd05403">
    <property type="entry name" value="NT_KNTase_like"/>
    <property type="match status" value="1"/>
</dbReference>